<sequence>MWSFHTYSLFFLCLCLCRFLPSIVKKYRFSPPKASIRYRLVEKTEIVRIESTCFSVFFILKLQKFILRLSKK</sequence>
<reference evidence="1 2" key="1">
    <citation type="journal article" date="2006" name="Science">
        <title>The genome of black cottonwood, Populus trichocarpa (Torr. &amp; Gray).</title>
        <authorList>
            <person name="Tuskan G.A."/>
            <person name="Difazio S."/>
            <person name="Jansson S."/>
            <person name="Bohlmann J."/>
            <person name="Grigoriev I."/>
            <person name="Hellsten U."/>
            <person name="Putnam N."/>
            <person name="Ralph S."/>
            <person name="Rombauts S."/>
            <person name="Salamov A."/>
            <person name="Schein J."/>
            <person name="Sterck L."/>
            <person name="Aerts A."/>
            <person name="Bhalerao R.R."/>
            <person name="Bhalerao R.P."/>
            <person name="Blaudez D."/>
            <person name="Boerjan W."/>
            <person name="Brun A."/>
            <person name="Brunner A."/>
            <person name="Busov V."/>
            <person name="Campbell M."/>
            <person name="Carlson J."/>
            <person name="Chalot M."/>
            <person name="Chapman J."/>
            <person name="Chen G.L."/>
            <person name="Cooper D."/>
            <person name="Coutinho P.M."/>
            <person name="Couturier J."/>
            <person name="Covert S."/>
            <person name="Cronk Q."/>
            <person name="Cunningham R."/>
            <person name="Davis J."/>
            <person name="Degroeve S."/>
            <person name="Dejardin A."/>
            <person name="Depamphilis C."/>
            <person name="Detter J."/>
            <person name="Dirks B."/>
            <person name="Dubchak I."/>
            <person name="Duplessis S."/>
            <person name="Ehlting J."/>
            <person name="Ellis B."/>
            <person name="Gendler K."/>
            <person name="Goodstein D."/>
            <person name="Gribskov M."/>
            <person name="Grimwood J."/>
            <person name="Groover A."/>
            <person name="Gunter L."/>
            <person name="Hamberger B."/>
            <person name="Heinze B."/>
            <person name="Helariutta Y."/>
            <person name="Henrissat B."/>
            <person name="Holligan D."/>
            <person name="Holt R."/>
            <person name="Huang W."/>
            <person name="Islam-Faridi N."/>
            <person name="Jones S."/>
            <person name="Jones-Rhoades M."/>
            <person name="Jorgensen R."/>
            <person name="Joshi C."/>
            <person name="Kangasjarvi J."/>
            <person name="Karlsson J."/>
            <person name="Kelleher C."/>
            <person name="Kirkpatrick R."/>
            <person name="Kirst M."/>
            <person name="Kohler A."/>
            <person name="Kalluri U."/>
            <person name="Larimer F."/>
            <person name="Leebens-Mack J."/>
            <person name="Leple J.C."/>
            <person name="Locascio P."/>
            <person name="Lou Y."/>
            <person name="Lucas S."/>
            <person name="Martin F."/>
            <person name="Montanini B."/>
            <person name="Napoli C."/>
            <person name="Nelson D.R."/>
            <person name="Nelson C."/>
            <person name="Nieminen K."/>
            <person name="Nilsson O."/>
            <person name="Pereda V."/>
            <person name="Peter G."/>
            <person name="Philippe R."/>
            <person name="Pilate G."/>
            <person name="Poliakov A."/>
            <person name="Razumovskaya J."/>
            <person name="Richardson P."/>
            <person name="Rinaldi C."/>
            <person name="Ritland K."/>
            <person name="Rouze P."/>
            <person name="Ryaboy D."/>
            <person name="Schmutz J."/>
            <person name="Schrader J."/>
            <person name="Segerman B."/>
            <person name="Shin H."/>
            <person name="Siddiqui A."/>
            <person name="Sterky F."/>
            <person name="Terry A."/>
            <person name="Tsai C.J."/>
            <person name="Uberbacher E."/>
            <person name="Unneberg P."/>
            <person name="Vahala J."/>
            <person name="Wall K."/>
            <person name="Wessler S."/>
            <person name="Yang G."/>
            <person name="Yin T."/>
            <person name="Douglas C."/>
            <person name="Marra M."/>
            <person name="Sandberg G."/>
            <person name="Van de Peer Y."/>
            <person name="Rokhsar D."/>
        </authorList>
    </citation>
    <scope>NUCLEOTIDE SEQUENCE [LARGE SCALE GENOMIC DNA]</scope>
    <source>
        <strain evidence="2">cv. Nisqually</strain>
    </source>
</reference>
<evidence type="ECO:0000313" key="2">
    <source>
        <dbReference type="Proteomes" id="UP000006729"/>
    </source>
</evidence>
<gene>
    <name evidence="1" type="ORF">POPTR_013G154650v4</name>
</gene>
<dbReference type="Proteomes" id="UP000006729">
    <property type="component" value="Chromosome 13"/>
</dbReference>
<protein>
    <submittedName>
        <fullName evidence="1">Uncharacterized protein</fullName>
    </submittedName>
</protein>
<keyword evidence="2" id="KW-1185">Reference proteome</keyword>
<dbReference type="EMBL" id="CM009302">
    <property type="protein sequence ID" value="KAI9383897.1"/>
    <property type="molecule type" value="Genomic_DNA"/>
</dbReference>
<accession>A0ACC0S3W7</accession>
<proteinExistence type="predicted"/>
<comment type="caution">
    <text evidence="1">The sequence shown here is derived from an EMBL/GenBank/DDBJ whole genome shotgun (WGS) entry which is preliminary data.</text>
</comment>
<name>A0ACC0S3W7_POPTR</name>
<evidence type="ECO:0000313" key="1">
    <source>
        <dbReference type="EMBL" id="KAI9383897.1"/>
    </source>
</evidence>
<organism evidence="1 2">
    <name type="scientific">Populus trichocarpa</name>
    <name type="common">Western balsam poplar</name>
    <name type="synonym">Populus balsamifera subsp. trichocarpa</name>
    <dbReference type="NCBI Taxonomy" id="3694"/>
    <lineage>
        <taxon>Eukaryota</taxon>
        <taxon>Viridiplantae</taxon>
        <taxon>Streptophyta</taxon>
        <taxon>Embryophyta</taxon>
        <taxon>Tracheophyta</taxon>
        <taxon>Spermatophyta</taxon>
        <taxon>Magnoliopsida</taxon>
        <taxon>eudicotyledons</taxon>
        <taxon>Gunneridae</taxon>
        <taxon>Pentapetalae</taxon>
        <taxon>rosids</taxon>
        <taxon>fabids</taxon>
        <taxon>Malpighiales</taxon>
        <taxon>Salicaceae</taxon>
        <taxon>Saliceae</taxon>
        <taxon>Populus</taxon>
    </lineage>
</organism>